<evidence type="ECO:0000313" key="1">
    <source>
        <dbReference type="EMBL" id="SDK36500.1"/>
    </source>
</evidence>
<keyword evidence="2" id="KW-1185">Reference proteome</keyword>
<dbReference type="STRING" id="393762.SAMN05660472_01121"/>
<dbReference type="SUPFAM" id="SSF52540">
    <property type="entry name" value="P-loop containing nucleoside triphosphate hydrolases"/>
    <property type="match status" value="2"/>
</dbReference>
<proteinExistence type="predicted"/>
<dbReference type="OrthoDB" id="9781752at2"/>
<dbReference type="RefSeq" id="WP_090551664.1">
    <property type="nucleotide sequence ID" value="NZ_FNFP01000002.1"/>
</dbReference>
<name>A0A1G9BBN1_9FIRM</name>
<gene>
    <name evidence="1" type="ORF">SAMN05660472_01121</name>
</gene>
<protein>
    <recommendedName>
        <fullName evidence="3">ATPase</fullName>
    </recommendedName>
</protein>
<evidence type="ECO:0000313" key="2">
    <source>
        <dbReference type="Proteomes" id="UP000198718"/>
    </source>
</evidence>
<accession>A0A1G9BBN1</accession>
<dbReference type="EMBL" id="FNFP01000002">
    <property type="protein sequence ID" value="SDK36500.1"/>
    <property type="molecule type" value="Genomic_DNA"/>
</dbReference>
<evidence type="ECO:0008006" key="3">
    <source>
        <dbReference type="Google" id="ProtNLM"/>
    </source>
</evidence>
<dbReference type="InterPro" id="IPR027417">
    <property type="entry name" value="P-loop_NTPase"/>
</dbReference>
<dbReference type="Proteomes" id="UP000198718">
    <property type="component" value="Unassembled WGS sequence"/>
</dbReference>
<reference evidence="1 2" key="1">
    <citation type="submission" date="2016-10" db="EMBL/GenBank/DDBJ databases">
        <authorList>
            <person name="de Groot N.N."/>
        </authorList>
    </citation>
    <scope>NUCLEOTIDE SEQUENCE [LARGE SCALE GENOMIC DNA]</scope>
    <source>
        <strain evidence="1 2">DSM 18346</strain>
    </source>
</reference>
<dbReference type="AlphaFoldDB" id="A0A1G9BBN1"/>
<organism evidence="1 2">
    <name type="scientific">Natronincola ferrireducens</name>
    <dbReference type="NCBI Taxonomy" id="393762"/>
    <lineage>
        <taxon>Bacteria</taxon>
        <taxon>Bacillati</taxon>
        <taxon>Bacillota</taxon>
        <taxon>Clostridia</taxon>
        <taxon>Peptostreptococcales</taxon>
        <taxon>Natronincolaceae</taxon>
        <taxon>Natronincola</taxon>
    </lineage>
</organism>
<sequence>MSRKGKIKSLLPGGNTSKGFYSYFQYIIDLKKAKKVYFLKGGPGTGKSSMMKKIGAVMTEKGYDIEFYHCSADPDSIDAIVIPKLGVAMVDGTSPHVIDPKYPGAIDTIIHLGDYWNEEGLRKNRDNIIREIDANGKRYKRTYKYLAAAKIIHDDVEWIYSQAMDFLKVNQLTNQIIGRFLRNHPDLNKLPNERHLFGSAYTHKGHIDYVETYISEVKNIYYIKGAPGTGKSTLLKKITKGATEKGYDIEVYHEPLEPEKIEHIIIPELNLAFTTNKKYEEKETFDLNQFIDPEKLNNYIEELKYSENLFKQLLQDVIDNLRKTKAKQEAMEEYYVPNIQFKKIDALREDIIKQILSFK</sequence>